<proteinExistence type="inferred from homology"/>
<dbReference type="OrthoDB" id="9768177at2"/>
<dbReference type="PROSITE" id="PS52016">
    <property type="entry name" value="TONB_DEPENDENT_REC_3"/>
    <property type="match status" value="1"/>
</dbReference>
<keyword evidence="2 7" id="KW-0813">Transport</keyword>
<dbReference type="Proteomes" id="UP000293874">
    <property type="component" value="Unassembled WGS sequence"/>
</dbReference>
<dbReference type="InterPro" id="IPR036942">
    <property type="entry name" value="Beta-barrel_TonB_sf"/>
</dbReference>
<name>A0A4Q7MM77_9BACT</name>
<feature type="transmembrane region" description="Helical" evidence="8">
    <location>
        <begin position="43"/>
        <end position="63"/>
    </location>
</feature>
<evidence type="ECO:0000256" key="3">
    <source>
        <dbReference type="ARBA" id="ARBA00022452"/>
    </source>
</evidence>
<keyword evidence="3 7" id="KW-1134">Transmembrane beta strand</keyword>
<keyword evidence="5 7" id="KW-0472">Membrane</keyword>
<dbReference type="InterPro" id="IPR023996">
    <property type="entry name" value="TonB-dep_OMP_SusC/RagA"/>
</dbReference>
<feature type="domain" description="TonB-dependent receptor plug" evidence="9">
    <location>
        <begin position="256"/>
        <end position="365"/>
    </location>
</feature>
<dbReference type="Pfam" id="PF07715">
    <property type="entry name" value="Plug"/>
    <property type="match status" value="1"/>
</dbReference>
<keyword evidence="6 7" id="KW-0998">Cell outer membrane</keyword>
<sequence length="1218" mass="135833">MKKNASCNEAGSAFGGNPLLPAIRPDDLNGRYRRLYQASVPKLLLMMKLLSLFLVIALLSGYVKGTAQNVTLSGKDLTLKQVFRAIEKQTGYVVFGKQDFLAKSKPVTLNVRNLPLSALLEKVLKDQGISFELDASTLSIVLSRIPPPVTDRIDLLSLETPRILVTGTIVDTLGNPLSGASVQVKGRAGGVVSDKLGRFFLEAKEKDRIVVSFVGYEKYEFPVGKGEGNWVIVLRPSQDRMENVEVVSNGYQQLPKERATGSFTVINREMLNRSTGPDILTRLEGITNGLLFNRTVAEGEDVGEFQLESRGRATIMSESTPLIVLDNFPFEGNIRDINPNDVESVTILRDAAAASIWGARAGNGVIVITTRQGNYNRKAEISISATTNIFSKPDLFYDRRFMPSEMVMQIEKEKFERGDWLGDENLKFSFSPYAELLIKRRDHLISEEDFLAEEQRMKNTDVRNDALKYLYRNALQQQYSMNINGGSNVNKYFFSVGYDKSRSAMVGDDDRRLTLNMQNSFKPVKNLEITTRLTYTRTNANKNAFNITDLGTSRSGLRPYTRLVDENGKPVAVERNIRTATTEEAEAAGMLPWHFSPLEEIGLSDNTATGSFLNLLGNVRYQLMEGININATYQYTESNNSGREYYAPETYYVRNLVNLYTQPNGTKPIPYGGILSLSNPLQQVQHSGRIQVNGQRNFGEHDIAVLGGAEIRQAVDQSFPGSILYNYDEDLGVGTSRMDFTKTYLLYTSSGATIPGPDQNTYYKIDRYLSYFANASHTFRSKYILSGSARWDGSNLFGVKTNQKGTLLWSAGASWELSAEDFFKAKWVDYLRLRSTYGSSGNVNKGVSAYPVIDYSASSFVDPNLERYASITSPGNPSLKWERVATFNIGADWSIFNRRVSGSLEFFTKKANDLIGDAFIPPSTGIGSANNQIRSYRYNYAALRTNGIDLQVTTKNLEGPFKWQTTWIVNFAKDKVTDYYNSGTLLGVNYVGLYGFQTPLEIGRSVSGIYAFPWNGLDPSNGKVKLLKDGQSTTDYAGYLASVKPGDMVYAGVTSPVYYGSILNNLEWKRLQLSILLTWKAGYVYRRSTLFPGMEYEGIGSFHADILQKWKKPGDELVTNVPAGGGLNGYDRNEATVYMYSNSLIARGDHIAIQDINLSYSVLPGNRMSGVFKSARIFLYARNLGFLWKADRNNVDPSMPNARYPQPKQFSAGVQLAF</sequence>
<protein>
    <submittedName>
        <fullName evidence="10">TonB-linked SusC/RagA family outer membrane protein</fullName>
    </submittedName>
</protein>
<dbReference type="SUPFAM" id="SSF56935">
    <property type="entry name" value="Porins"/>
    <property type="match status" value="1"/>
</dbReference>
<evidence type="ECO:0000256" key="1">
    <source>
        <dbReference type="ARBA" id="ARBA00004571"/>
    </source>
</evidence>
<comment type="subcellular location">
    <subcellularLocation>
        <location evidence="1 7">Cell outer membrane</location>
        <topology evidence="1 7">Multi-pass membrane protein</topology>
    </subcellularLocation>
</comment>
<dbReference type="InterPro" id="IPR008969">
    <property type="entry name" value="CarboxyPept-like_regulatory"/>
</dbReference>
<evidence type="ECO:0000256" key="5">
    <source>
        <dbReference type="ARBA" id="ARBA00023136"/>
    </source>
</evidence>
<keyword evidence="8" id="KW-1133">Transmembrane helix</keyword>
<keyword evidence="4 7" id="KW-0812">Transmembrane</keyword>
<dbReference type="InterPro" id="IPR023997">
    <property type="entry name" value="TonB-dep_OMP_SusC/RagA_CS"/>
</dbReference>
<keyword evidence="11" id="KW-1185">Reference proteome</keyword>
<evidence type="ECO:0000313" key="10">
    <source>
        <dbReference type="EMBL" id="RZS69127.1"/>
    </source>
</evidence>
<evidence type="ECO:0000256" key="2">
    <source>
        <dbReference type="ARBA" id="ARBA00022448"/>
    </source>
</evidence>
<dbReference type="InterPro" id="IPR037066">
    <property type="entry name" value="Plug_dom_sf"/>
</dbReference>
<evidence type="ECO:0000313" key="11">
    <source>
        <dbReference type="Proteomes" id="UP000293874"/>
    </source>
</evidence>
<evidence type="ECO:0000256" key="7">
    <source>
        <dbReference type="PROSITE-ProRule" id="PRU01360"/>
    </source>
</evidence>
<comment type="caution">
    <text evidence="10">The sequence shown here is derived from an EMBL/GenBank/DDBJ whole genome shotgun (WGS) entry which is preliminary data.</text>
</comment>
<comment type="similarity">
    <text evidence="7">Belongs to the TonB-dependent receptor family.</text>
</comment>
<reference evidence="10 11" key="1">
    <citation type="submission" date="2019-02" db="EMBL/GenBank/DDBJ databases">
        <title>Genomic Encyclopedia of Type Strains, Phase IV (KMG-IV): sequencing the most valuable type-strain genomes for metagenomic binning, comparative biology and taxonomic classification.</title>
        <authorList>
            <person name="Goeker M."/>
        </authorList>
    </citation>
    <scope>NUCLEOTIDE SEQUENCE [LARGE SCALE GENOMIC DNA]</scope>
    <source>
        <strain evidence="10 11">DSM 18116</strain>
    </source>
</reference>
<organism evidence="10 11">
    <name type="scientific">Pseudobacter ginsenosidimutans</name>
    <dbReference type="NCBI Taxonomy" id="661488"/>
    <lineage>
        <taxon>Bacteria</taxon>
        <taxon>Pseudomonadati</taxon>
        <taxon>Bacteroidota</taxon>
        <taxon>Chitinophagia</taxon>
        <taxon>Chitinophagales</taxon>
        <taxon>Chitinophagaceae</taxon>
        <taxon>Pseudobacter</taxon>
    </lineage>
</organism>
<dbReference type="Gene3D" id="2.40.170.20">
    <property type="entry name" value="TonB-dependent receptor, beta-barrel domain"/>
    <property type="match status" value="1"/>
</dbReference>
<dbReference type="Gene3D" id="2.170.130.10">
    <property type="entry name" value="TonB-dependent receptor, plug domain"/>
    <property type="match status" value="1"/>
</dbReference>
<dbReference type="Gene3D" id="2.60.40.1120">
    <property type="entry name" value="Carboxypeptidase-like, regulatory domain"/>
    <property type="match status" value="1"/>
</dbReference>
<dbReference type="InterPro" id="IPR012910">
    <property type="entry name" value="Plug_dom"/>
</dbReference>
<gene>
    <name evidence="10" type="ORF">EV199_4953</name>
</gene>
<accession>A0A4Q7MM77</accession>
<dbReference type="GO" id="GO:0009279">
    <property type="term" value="C:cell outer membrane"/>
    <property type="evidence" value="ECO:0007669"/>
    <property type="project" value="UniProtKB-SubCell"/>
</dbReference>
<dbReference type="NCBIfam" id="TIGR04057">
    <property type="entry name" value="SusC_RagA_signa"/>
    <property type="match status" value="1"/>
</dbReference>
<evidence type="ECO:0000256" key="6">
    <source>
        <dbReference type="ARBA" id="ARBA00023237"/>
    </source>
</evidence>
<dbReference type="NCBIfam" id="TIGR04056">
    <property type="entry name" value="OMP_RagA_SusC"/>
    <property type="match status" value="1"/>
</dbReference>
<evidence type="ECO:0000256" key="8">
    <source>
        <dbReference type="SAM" id="Phobius"/>
    </source>
</evidence>
<dbReference type="AlphaFoldDB" id="A0A4Q7MM77"/>
<dbReference type="Pfam" id="PF13715">
    <property type="entry name" value="CarbopepD_reg_2"/>
    <property type="match status" value="1"/>
</dbReference>
<dbReference type="EMBL" id="SGXA01000003">
    <property type="protein sequence ID" value="RZS69127.1"/>
    <property type="molecule type" value="Genomic_DNA"/>
</dbReference>
<evidence type="ECO:0000259" key="9">
    <source>
        <dbReference type="Pfam" id="PF07715"/>
    </source>
</evidence>
<evidence type="ECO:0000256" key="4">
    <source>
        <dbReference type="ARBA" id="ARBA00022692"/>
    </source>
</evidence>
<dbReference type="InterPro" id="IPR039426">
    <property type="entry name" value="TonB-dep_rcpt-like"/>
</dbReference>
<dbReference type="SUPFAM" id="SSF49464">
    <property type="entry name" value="Carboxypeptidase regulatory domain-like"/>
    <property type="match status" value="1"/>
</dbReference>
<dbReference type="RefSeq" id="WP_130543491.1">
    <property type="nucleotide sequence ID" value="NZ_CP042431.1"/>
</dbReference>